<proteinExistence type="predicted"/>
<accession>A0A1B0B4L3</accession>
<name>A0A1B0B4L3_9MUSC</name>
<reference evidence="2" key="2">
    <citation type="submission" date="2020-05" db="UniProtKB">
        <authorList>
            <consortium name="EnsemblMetazoa"/>
        </authorList>
    </citation>
    <scope>IDENTIFICATION</scope>
    <source>
        <strain evidence="2">IAEA</strain>
    </source>
</reference>
<keyword evidence="3" id="KW-1185">Reference proteome</keyword>
<feature type="transmembrane region" description="Helical" evidence="1">
    <location>
        <begin position="83"/>
        <end position="104"/>
    </location>
</feature>
<dbReference type="Proteomes" id="UP000092460">
    <property type="component" value="Unassembled WGS sequence"/>
</dbReference>
<evidence type="ECO:0000313" key="3">
    <source>
        <dbReference type="Proteomes" id="UP000092460"/>
    </source>
</evidence>
<dbReference type="EMBL" id="JXJN01008351">
    <property type="status" value="NOT_ANNOTATED_CDS"/>
    <property type="molecule type" value="Genomic_DNA"/>
</dbReference>
<evidence type="ECO:0000313" key="2">
    <source>
        <dbReference type="EnsemblMetazoa" id="GPPI018633-PA"/>
    </source>
</evidence>
<dbReference type="EnsemblMetazoa" id="GPPI018633-RA">
    <property type="protein sequence ID" value="GPPI018633-PA"/>
    <property type="gene ID" value="GPPI018633"/>
</dbReference>
<keyword evidence="1" id="KW-0812">Transmembrane</keyword>
<reference evidence="3" key="1">
    <citation type="submission" date="2015-01" db="EMBL/GenBank/DDBJ databases">
        <authorList>
            <person name="Aksoy S."/>
            <person name="Warren W."/>
            <person name="Wilson R.K."/>
        </authorList>
    </citation>
    <scope>NUCLEOTIDE SEQUENCE [LARGE SCALE GENOMIC DNA]</scope>
    <source>
        <strain evidence="3">IAEA</strain>
    </source>
</reference>
<dbReference type="AlphaFoldDB" id="A0A1B0B4L3"/>
<dbReference type="EMBL" id="JXJN01008350">
    <property type="status" value="NOT_ANNOTATED_CDS"/>
    <property type="molecule type" value="Genomic_DNA"/>
</dbReference>
<dbReference type="VEuPathDB" id="VectorBase:GPPI018633"/>
<evidence type="ECO:0000256" key="1">
    <source>
        <dbReference type="SAM" id="Phobius"/>
    </source>
</evidence>
<keyword evidence="1" id="KW-0472">Membrane</keyword>
<keyword evidence="1" id="KW-1133">Transmembrane helix</keyword>
<organism evidence="2 3">
    <name type="scientific">Glossina palpalis gambiensis</name>
    <dbReference type="NCBI Taxonomy" id="67801"/>
    <lineage>
        <taxon>Eukaryota</taxon>
        <taxon>Metazoa</taxon>
        <taxon>Ecdysozoa</taxon>
        <taxon>Arthropoda</taxon>
        <taxon>Hexapoda</taxon>
        <taxon>Insecta</taxon>
        <taxon>Pterygota</taxon>
        <taxon>Neoptera</taxon>
        <taxon>Endopterygota</taxon>
        <taxon>Diptera</taxon>
        <taxon>Brachycera</taxon>
        <taxon>Muscomorpha</taxon>
        <taxon>Hippoboscoidea</taxon>
        <taxon>Glossinidae</taxon>
        <taxon>Glossina</taxon>
    </lineage>
</organism>
<protein>
    <submittedName>
        <fullName evidence="2">Uncharacterized protein</fullName>
    </submittedName>
</protein>
<sequence length="116" mass="13917">MSMLMKVGGDNVSHETNQVLHTLDFLTFYMAQLKMRYDVLVSFMAMFWRISRHQLHLIAANEHEPNAKQQSCRRKNYIKKMDTSIILVLLFSFIIYDCFFDLFAEFKSKERELFYT</sequence>